<feature type="domain" description="Type I restriction modification DNA specificity" evidence="4">
    <location>
        <begin position="4"/>
        <end position="179"/>
    </location>
</feature>
<comment type="similarity">
    <text evidence="1">Belongs to the type-I restriction system S methylase family.</text>
</comment>
<protein>
    <submittedName>
        <fullName evidence="5">Type I restriction-modification system, specificity subunit S</fullName>
    </submittedName>
</protein>
<reference evidence="5" key="1">
    <citation type="submission" date="2018-06" db="EMBL/GenBank/DDBJ databases">
        <authorList>
            <person name="Zhirakovskaya E."/>
        </authorList>
    </citation>
    <scope>NUCLEOTIDE SEQUENCE</scope>
</reference>
<dbReference type="InterPro" id="IPR000055">
    <property type="entry name" value="Restrct_endonuc_typeI_TRD"/>
</dbReference>
<feature type="non-terminal residue" evidence="5">
    <location>
        <position position="223"/>
    </location>
</feature>
<sequence length="223" mass="24863">MVMAKVRIEDLCEKVTSGGTPSRRNADFYTGQIPWIKTGELDGWYINGSAEKITEEAIARSSAKIYPINTVLMAMYGDGRTIGSVGITGIKAASNQACCAMIPDTTKCDPLYLLYSLKLYREPIVKLALGGAQRNLNQGTIKNYEINAPSLCIQKEISNVLSTYDNLIENNNRRIAILEEMAQSLYREWFVKFRFPGHQQAKFIDSPLGKIPEGWGVKPISEM</sequence>
<dbReference type="Gene3D" id="1.10.287.1120">
    <property type="entry name" value="Bipartite methylase S protein"/>
    <property type="match status" value="1"/>
</dbReference>
<proteinExistence type="inferred from homology"/>
<name>A0A3B1BQ96_9ZZZZ</name>
<evidence type="ECO:0000313" key="5">
    <source>
        <dbReference type="EMBL" id="VAX06827.1"/>
    </source>
</evidence>
<gene>
    <name evidence="5" type="ORF">MNBD_GAMMA26-405</name>
</gene>
<evidence type="ECO:0000259" key="4">
    <source>
        <dbReference type="Pfam" id="PF01420"/>
    </source>
</evidence>
<evidence type="ECO:0000256" key="3">
    <source>
        <dbReference type="ARBA" id="ARBA00023125"/>
    </source>
</evidence>
<dbReference type="EMBL" id="UOFX01000019">
    <property type="protein sequence ID" value="VAX06827.1"/>
    <property type="molecule type" value="Genomic_DNA"/>
</dbReference>
<dbReference type="Gene3D" id="3.90.220.20">
    <property type="entry name" value="DNA methylase specificity domains"/>
    <property type="match status" value="1"/>
</dbReference>
<keyword evidence="3" id="KW-0238">DNA-binding</keyword>
<organism evidence="5">
    <name type="scientific">hydrothermal vent metagenome</name>
    <dbReference type="NCBI Taxonomy" id="652676"/>
    <lineage>
        <taxon>unclassified sequences</taxon>
        <taxon>metagenomes</taxon>
        <taxon>ecological metagenomes</taxon>
    </lineage>
</organism>
<keyword evidence="2" id="KW-0680">Restriction system</keyword>
<dbReference type="GO" id="GO:0009307">
    <property type="term" value="P:DNA restriction-modification system"/>
    <property type="evidence" value="ECO:0007669"/>
    <property type="project" value="UniProtKB-KW"/>
</dbReference>
<dbReference type="AlphaFoldDB" id="A0A3B1BQ96"/>
<accession>A0A3B1BQ96</accession>
<dbReference type="Pfam" id="PF01420">
    <property type="entry name" value="Methylase_S"/>
    <property type="match status" value="1"/>
</dbReference>
<evidence type="ECO:0000256" key="1">
    <source>
        <dbReference type="ARBA" id="ARBA00010923"/>
    </source>
</evidence>
<dbReference type="PANTHER" id="PTHR30408:SF12">
    <property type="entry name" value="TYPE I RESTRICTION ENZYME MJAVIII SPECIFICITY SUBUNIT"/>
    <property type="match status" value="1"/>
</dbReference>
<dbReference type="GO" id="GO:0003677">
    <property type="term" value="F:DNA binding"/>
    <property type="evidence" value="ECO:0007669"/>
    <property type="project" value="UniProtKB-KW"/>
</dbReference>
<dbReference type="SUPFAM" id="SSF116734">
    <property type="entry name" value="DNA methylase specificity domain"/>
    <property type="match status" value="1"/>
</dbReference>
<dbReference type="InterPro" id="IPR044946">
    <property type="entry name" value="Restrct_endonuc_typeI_TRD_sf"/>
</dbReference>
<dbReference type="PANTHER" id="PTHR30408">
    <property type="entry name" value="TYPE-1 RESTRICTION ENZYME ECOKI SPECIFICITY PROTEIN"/>
    <property type="match status" value="1"/>
</dbReference>
<evidence type="ECO:0000256" key="2">
    <source>
        <dbReference type="ARBA" id="ARBA00022747"/>
    </source>
</evidence>
<dbReference type="InterPro" id="IPR052021">
    <property type="entry name" value="Type-I_RS_S_subunit"/>
</dbReference>